<evidence type="ECO:0000256" key="1">
    <source>
        <dbReference type="SAM" id="MobiDB-lite"/>
    </source>
</evidence>
<evidence type="ECO:0000313" key="2">
    <source>
        <dbReference type="EMBL" id="MFD2465600.1"/>
    </source>
</evidence>
<reference evidence="3" key="1">
    <citation type="journal article" date="2019" name="Int. J. Syst. Evol. Microbiol.">
        <title>The Global Catalogue of Microorganisms (GCM) 10K type strain sequencing project: providing services to taxonomists for standard genome sequencing and annotation.</title>
        <authorList>
            <consortium name="The Broad Institute Genomics Platform"/>
            <consortium name="The Broad Institute Genome Sequencing Center for Infectious Disease"/>
            <person name="Wu L."/>
            <person name="Ma J."/>
        </authorList>
    </citation>
    <scope>NUCLEOTIDE SEQUENCE [LARGE SCALE GENOMIC DNA]</scope>
    <source>
        <strain evidence="3">CGMCC 4.7643</strain>
    </source>
</reference>
<proteinExistence type="predicted"/>
<feature type="region of interest" description="Disordered" evidence="1">
    <location>
        <begin position="1"/>
        <end position="66"/>
    </location>
</feature>
<name>A0ABW5GXB7_9PSEU</name>
<evidence type="ECO:0000313" key="3">
    <source>
        <dbReference type="Proteomes" id="UP001597419"/>
    </source>
</evidence>
<sequence>MTDRFAIAPPQLAPVRRPERPHHRGDLPPGAPDEVGAPRPPRDVDDPPGWLAPTYQRMTTSTLFSH</sequence>
<keyword evidence="3" id="KW-1185">Reference proteome</keyword>
<protein>
    <submittedName>
        <fullName evidence="2">Uncharacterized protein</fullName>
    </submittedName>
</protein>
<organism evidence="2 3">
    <name type="scientific">Amycolatopsis samaneae</name>
    <dbReference type="NCBI Taxonomy" id="664691"/>
    <lineage>
        <taxon>Bacteria</taxon>
        <taxon>Bacillati</taxon>
        <taxon>Actinomycetota</taxon>
        <taxon>Actinomycetes</taxon>
        <taxon>Pseudonocardiales</taxon>
        <taxon>Pseudonocardiaceae</taxon>
        <taxon>Amycolatopsis</taxon>
    </lineage>
</organism>
<accession>A0ABW5GXB7</accession>
<dbReference type="RefSeq" id="WP_345408963.1">
    <property type="nucleotide sequence ID" value="NZ_BAABHG010000033.1"/>
</dbReference>
<gene>
    <name evidence="2" type="ORF">ACFSYJ_43815</name>
</gene>
<feature type="compositionally biased region" description="Polar residues" evidence="1">
    <location>
        <begin position="56"/>
        <end position="66"/>
    </location>
</feature>
<dbReference type="Proteomes" id="UP001597419">
    <property type="component" value="Unassembled WGS sequence"/>
</dbReference>
<comment type="caution">
    <text evidence="2">The sequence shown here is derived from an EMBL/GenBank/DDBJ whole genome shotgun (WGS) entry which is preliminary data.</text>
</comment>
<dbReference type="EMBL" id="JBHUKU010000034">
    <property type="protein sequence ID" value="MFD2465600.1"/>
    <property type="molecule type" value="Genomic_DNA"/>
</dbReference>